<organism evidence="1 2">
    <name type="scientific">Marinomonas transparens</name>
    <dbReference type="NCBI Taxonomy" id="2795388"/>
    <lineage>
        <taxon>Bacteria</taxon>
        <taxon>Pseudomonadati</taxon>
        <taxon>Pseudomonadota</taxon>
        <taxon>Gammaproteobacteria</taxon>
        <taxon>Oceanospirillales</taxon>
        <taxon>Oceanospirillaceae</taxon>
        <taxon>Marinomonas</taxon>
    </lineage>
</organism>
<dbReference type="Proteomes" id="UP000628710">
    <property type="component" value="Unassembled WGS sequence"/>
</dbReference>
<name>A0A934N6Z4_9GAMM</name>
<proteinExistence type="predicted"/>
<evidence type="ECO:0000313" key="1">
    <source>
        <dbReference type="EMBL" id="MBJ7538541.1"/>
    </source>
</evidence>
<protein>
    <submittedName>
        <fullName evidence="1">Uncharacterized protein</fullName>
    </submittedName>
</protein>
<evidence type="ECO:0000313" key="2">
    <source>
        <dbReference type="Proteomes" id="UP000628710"/>
    </source>
</evidence>
<sequence>MYSYCDLLLIDIDSQRIQLKAKLAAELEQFSEVLAQSDNADPVPS</sequence>
<comment type="caution">
    <text evidence="1">The sequence shown here is derived from an EMBL/GenBank/DDBJ whole genome shotgun (WGS) entry which is preliminary data.</text>
</comment>
<gene>
    <name evidence="1" type="ORF">I8J31_12720</name>
</gene>
<accession>A0A934N6Z4</accession>
<dbReference type="EMBL" id="JAEMNX010000015">
    <property type="protein sequence ID" value="MBJ7538541.1"/>
    <property type="molecule type" value="Genomic_DNA"/>
</dbReference>
<dbReference type="RefSeq" id="WP_199468951.1">
    <property type="nucleotide sequence ID" value="NZ_JAEMNX010000015.1"/>
</dbReference>
<reference evidence="1" key="1">
    <citation type="submission" date="2020-12" db="EMBL/GenBank/DDBJ databases">
        <title>Marinomonas arctica sp. nov., a psychrotolerant bacterium isolated from the Arctic.</title>
        <authorList>
            <person name="Zhang Y."/>
        </authorList>
    </citation>
    <scope>NUCLEOTIDE SEQUENCE</scope>
    <source>
        <strain evidence="1">C1424</strain>
    </source>
</reference>
<keyword evidence="2" id="KW-1185">Reference proteome</keyword>
<dbReference type="AlphaFoldDB" id="A0A934N6Z4"/>